<dbReference type="Pfam" id="PF00072">
    <property type="entry name" value="Response_reg"/>
    <property type="match status" value="1"/>
</dbReference>
<name>A0A1G1YS54_9BACT</name>
<gene>
    <name evidence="4" type="ORF">A2951_02560</name>
</gene>
<reference evidence="4 5" key="1">
    <citation type="journal article" date="2016" name="Nat. Commun.">
        <title>Thousands of microbial genomes shed light on interconnected biogeochemical processes in an aquifer system.</title>
        <authorList>
            <person name="Anantharaman K."/>
            <person name="Brown C.T."/>
            <person name="Hug L.A."/>
            <person name="Sharon I."/>
            <person name="Castelle C.J."/>
            <person name="Probst A.J."/>
            <person name="Thomas B.C."/>
            <person name="Singh A."/>
            <person name="Wilkins M.J."/>
            <person name="Karaoz U."/>
            <person name="Brodie E.L."/>
            <person name="Williams K.H."/>
            <person name="Hubbard S.S."/>
            <person name="Banfield J.F."/>
        </authorList>
    </citation>
    <scope>NUCLEOTIDE SEQUENCE [LARGE SCALE GENOMIC DNA]</scope>
</reference>
<feature type="modified residue" description="4-aspartylphosphate" evidence="2">
    <location>
        <position position="55"/>
    </location>
</feature>
<evidence type="ECO:0000256" key="2">
    <source>
        <dbReference type="PROSITE-ProRule" id="PRU00169"/>
    </source>
</evidence>
<dbReference type="PANTHER" id="PTHR44591">
    <property type="entry name" value="STRESS RESPONSE REGULATOR PROTEIN 1"/>
    <property type="match status" value="1"/>
</dbReference>
<dbReference type="PROSITE" id="PS50110">
    <property type="entry name" value="RESPONSE_REGULATORY"/>
    <property type="match status" value="1"/>
</dbReference>
<dbReference type="GO" id="GO:0000160">
    <property type="term" value="P:phosphorelay signal transduction system"/>
    <property type="evidence" value="ECO:0007669"/>
    <property type="project" value="InterPro"/>
</dbReference>
<evidence type="ECO:0000313" key="5">
    <source>
        <dbReference type="Proteomes" id="UP000178944"/>
    </source>
</evidence>
<comment type="caution">
    <text evidence="4">The sequence shown here is derived from an EMBL/GenBank/DDBJ whole genome shotgun (WGS) entry which is preliminary data.</text>
</comment>
<accession>A0A1G1YS54</accession>
<dbReference type="AlphaFoldDB" id="A0A1G1YS54"/>
<feature type="domain" description="Response regulatory" evidence="3">
    <location>
        <begin position="6"/>
        <end position="123"/>
    </location>
</feature>
<keyword evidence="1 2" id="KW-0597">Phosphoprotein</keyword>
<evidence type="ECO:0000256" key="1">
    <source>
        <dbReference type="ARBA" id="ARBA00022553"/>
    </source>
</evidence>
<dbReference type="InterPro" id="IPR050595">
    <property type="entry name" value="Bact_response_regulator"/>
</dbReference>
<evidence type="ECO:0000313" key="4">
    <source>
        <dbReference type="EMBL" id="OGY55161.1"/>
    </source>
</evidence>
<proteinExistence type="predicted"/>
<dbReference type="Gene3D" id="3.40.50.2300">
    <property type="match status" value="1"/>
</dbReference>
<dbReference type="SUPFAM" id="SSF52172">
    <property type="entry name" value="CheY-like"/>
    <property type="match status" value="1"/>
</dbReference>
<organism evidence="4 5">
    <name type="scientific">Candidatus Buchananbacteria bacterium RIFCSPLOWO2_01_FULL_56_15</name>
    <dbReference type="NCBI Taxonomy" id="1797547"/>
    <lineage>
        <taxon>Bacteria</taxon>
        <taxon>Candidatus Buchananiibacteriota</taxon>
    </lineage>
</organism>
<dbReference type="Proteomes" id="UP000178944">
    <property type="component" value="Unassembled WGS sequence"/>
</dbReference>
<sequence length="125" mass="13569">MQTKKKILIIEDDVFLSKLLARQLEDSGFETVLAANGKEGLAKAVANPADLVLLDVMLPDVDGFDILSQLKAEGASKDAPVIIISNLGQAEDIQQSRQLGAVDHIVKSDLSLDELVKKVKQYIVK</sequence>
<dbReference type="EMBL" id="MHIQ01000008">
    <property type="protein sequence ID" value="OGY55161.1"/>
    <property type="molecule type" value="Genomic_DNA"/>
</dbReference>
<dbReference type="PANTHER" id="PTHR44591:SF3">
    <property type="entry name" value="RESPONSE REGULATORY DOMAIN-CONTAINING PROTEIN"/>
    <property type="match status" value="1"/>
</dbReference>
<protein>
    <recommendedName>
        <fullName evidence="3">Response regulatory domain-containing protein</fullName>
    </recommendedName>
</protein>
<dbReference type="CDD" id="cd17574">
    <property type="entry name" value="REC_OmpR"/>
    <property type="match status" value="1"/>
</dbReference>
<dbReference type="InterPro" id="IPR001789">
    <property type="entry name" value="Sig_transdc_resp-reg_receiver"/>
</dbReference>
<dbReference type="InterPro" id="IPR011006">
    <property type="entry name" value="CheY-like_superfamily"/>
</dbReference>
<dbReference type="SMART" id="SM00448">
    <property type="entry name" value="REC"/>
    <property type="match status" value="1"/>
</dbReference>
<evidence type="ECO:0000259" key="3">
    <source>
        <dbReference type="PROSITE" id="PS50110"/>
    </source>
</evidence>